<proteinExistence type="predicted"/>
<gene>
    <name evidence="2" type="ORF">CGOC_LOCUS3558</name>
</gene>
<feature type="region of interest" description="Disordered" evidence="1">
    <location>
        <begin position="138"/>
        <end position="184"/>
    </location>
</feature>
<feature type="region of interest" description="Disordered" evidence="1">
    <location>
        <begin position="1"/>
        <end position="22"/>
    </location>
</feature>
<evidence type="ECO:0000313" key="3">
    <source>
        <dbReference type="Proteomes" id="UP000271889"/>
    </source>
</evidence>
<keyword evidence="3" id="KW-1185">Reference proteome</keyword>
<feature type="compositionally biased region" description="Basic and acidic residues" evidence="1">
    <location>
        <begin position="1"/>
        <end position="20"/>
    </location>
</feature>
<feature type="compositionally biased region" description="Polar residues" evidence="1">
    <location>
        <begin position="162"/>
        <end position="174"/>
    </location>
</feature>
<name>A0A3P6RQC6_CYLGO</name>
<feature type="compositionally biased region" description="Basic and acidic residues" evidence="1">
    <location>
        <begin position="147"/>
        <end position="161"/>
    </location>
</feature>
<protein>
    <submittedName>
        <fullName evidence="2">Uncharacterized protein</fullName>
    </submittedName>
</protein>
<reference evidence="2 3" key="1">
    <citation type="submission" date="2018-11" db="EMBL/GenBank/DDBJ databases">
        <authorList>
            <consortium name="Pathogen Informatics"/>
        </authorList>
    </citation>
    <scope>NUCLEOTIDE SEQUENCE [LARGE SCALE GENOMIC DNA]</scope>
</reference>
<organism evidence="2 3">
    <name type="scientific">Cylicostephanus goldi</name>
    <name type="common">Nematode worm</name>
    <dbReference type="NCBI Taxonomy" id="71465"/>
    <lineage>
        <taxon>Eukaryota</taxon>
        <taxon>Metazoa</taxon>
        <taxon>Ecdysozoa</taxon>
        <taxon>Nematoda</taxon>
        <taxon>Chromadorea</taxon>
        <taxon>Rhabditida</taxon>
        <taxon>Rhabditina</taxon>
        <taxon>Rhabditomorpha</taxon>
        <taxon>Strongyloidea</taxon>
        <taxon>Strongylidae</taxon>
        <taxon>Cylicostephanus</taxon>
    </lineage>
</organism>
<evidence type="ECO:0000313" key="2">
    <source>
        <dbReference type="EMBL" id="VDK56195.1"/>
    </source>
</evidence>
<dbReference type="OrthoDB" id="10585177at2759"/>
<sequence length="184" mass="20939">MLQSKNDNHDKTTTADEAYGHDIANQVAEEGETYVEEEYANPDDAEIIDYHSSQLVAYEVDNEDNGQGTRRVVRVVDDNGQMVQYLNDEELPCEAYVQYVDDENGQQIMQLIGEDGEHIVQYLDTEDMTEEEVLAYLKSETSSAPSLKEEKPSEVKNEEQRSNVPMRNSSSPNNMPEDFMEEVS</sequence>
<dbReference type="Proteomes" id="UP000271889">
    <property type="component" value="Unassembled WGS sequence"/>
</dbReference>
<dbReference type="AlphaFoldDB" id="A0A3P6RQC6"/>
<dbReference type="EMBL" id="UYRV01009059">
    <property type="protein sequence ID" value="VDK56195.1"/>
    <property type="molecule type" value="Genomic_DNA"/>
</dbReference>
<accession>A0A3P6RQC6</accession>
<evidence type="ECO:0000256" key="1">
    <source>
        <dbReference type="SAM" id="MobiDB-lite"/>
    </source>
</evidence>